<dbReference type="Proteomes" id="UP000075901">
    <property type="component" value="Unassembled WGS sequence"/>
</dbReference>
<dbReference type="EnsemblMetazoa" id="AMAM013409-RA">
    <property type="protein sequence ID" value="AMAM013409-PA"/>
    <property type="gene ID" value="AMAM013409"/>
</dbReference>
<protein>
    <submittedName>
        <fullName evidence="1">Uncharacterized protein</fullName>
    </submittedName>
</protein>
<dbReference type="AlphaFoldDB" id="A0A182SU21"/>
<accession>A0A182SU21</accession>
<reference evidence="2" key="1">
    <citation type="submission" date="2013-09" db="EMBL/GenBank/DDBJ databases">
        <title>The Genome Sequence of Anopheles maculatus species B.</title>
        <authorList>
            <consortium name="The Broad Institute Genomics Platform"/>
            <person name="Neafsey D.E."/>
            <person name="Besansky N."/>
            <person name="Howell P."/>
            <person name="Walton C."/>
            <person name="Young S.K."/>
            <person name="Zeng Q."/>
            <person name="Gargeya S."/>
            <person name="Fitzgerald M."/>
            <person name="Haas B."/>
            <person name="Abouelleil A."/>
            <person name="Allen A.W."/>
            <person name="Alvarado L."/>
            <person name="Arachchi H.M."/>
            <person name="Berlin A.M."/>
            <person name="Chapman S.B."/>
            <person name="Gainer-Dewar J."/>
            <person name="Goldberg J."/>
            <person name="Griggs A."/>
            <person name="Gujja S."/>
            <person name="Hansen M."/>
            <person name="Howarth C."/>
            <person name="Imamovic A."/>
            <person name="Ireland A."/>
            <person name="Larimer J."/>
            <person name="McCowan C."/>
            <person name="Murphy C."/>
            <person name="Pearson M."/>
            <person name="Poon T.W."/>
            <person name="Priest M."/>
            <person name="Roberts A."/>
            <person name="Saif S."/>
            <person name="Shea T."/>
            <person name="Sisk P."/>
            <person name="Sykes S."/>
            <person name="Wortman J."/>
            <person name="Nusbaum C."/>
            <person name="Birren B."/>
        </authorList>
    </citation>
    <scope>NUCLEOTIDE SEQUENCE [LARGE SCALE GENOMIC DNA]</scope>
    <source>
        <strain evidence="2">maculatus3</strain>
    </source>
</reference>
<organism evidence="1 2">
    <name type="scientific">Anopheles maculatus</name>
    <dbReference type="NCBI Taxonomy" id="74869"/>
    <lineage>
        <taxon>Eukaryota</taxon>
        <taxon>Metazoa</taxon>
        <taxon>Ecdysozoa</taxon>
        <taxon>Arthropoda</taxon>
        <taxon>Hexapoda</taxon>
        <taxon>Insecta</taxon>
        <taxon>Pterygota</taxon>
        <taxon>Neoptera</taxon>
        <taxon>Endopterygota</taxon>
        <taxon>Diptera</taxon>
        <taxon>Nematocera</taxon>
        <taxon>Culicoidea</taxon>
        <taxon>Culicidae</taxon>
        <taxon>Anophelinae</taxon>
        <taxon>Anopheles</taxon>
        <taxon>Anopheles maculatus group</taxon>
    </lineage>
</organism>
<name>A0A182SU21_9DIPT</name>
<proteinExistence type="predicted"/>
<evidence type="ECO:0000313" key="2">
    <source>
        <dbReference type="Proteomes" id="UP000075901"/>
    </source>
</evidence>
<sequence>MARFGAEVAAPVAGLAVELIANDPVVPEEDDAGDDATDCMMVCKLEVGSRGSELVVPLVIVFCKLRGSSDESYESDHVSSLLKYSTISRTCSSRIPGTVFINRVSSFSKYTSCGGFVRMPRGRATGVLPPCWGVFDPLTPGVELLEFGSFLVLAEAATSDLKN</sequence>
<keyword evidence="2" id="KW-1185">Reference proteome</keyword>
<reference evidence="1" key="2">
    <citation type="submission" date="2020-05" db="UniProtKB">
        <authorList>
            <consortium name="EnsemblMetazoa"/>
        </authorList>
    </citation>
    <scope>IDENTIFICATION</scope>
    <source>
        <strain evidence="1">maculatus3</strain>
    </source>
</reference>
<dbReference type="VEuPathDB" id="VectorBase:AMAM013409"/>
<evidence type="ECO:0000313" key="1">
    <source>
        <dbReference type="EnsemblMetazoa" id="AMAM013409-PA"/>
    </source>
</evidence>